<feature type="region of interest" description="Disordered" evidence="1">
    <location>
        <begin position="224"/>
        <end position="243"/>
    </location>
</feature>
<comment type="caution">
    <text evidence="4">The sequence shown here is derived from an EMBL/GenBank/DDBJ whole genome shotgun (WGS) entry which is preliminary data.</text>
</comment>
<dbReference type="PANTHER" id="PTHR46082">
    <property type="entry name" value="ATP/GTP-BINDING PROTEIN-RELATED"/>
    <property type="match status" value="1"/>
</dbReference>
<feature type="domain" description="NACHT-NTPase and P-loop NTPases N-terminal" evidence="3">
    <location>
        <begin position="7"/>
        <end position="136"/>
    </location>
</feature>
<dbReference type="Pfam" id="PF17107">
    <property type="entry name" value="SesA"/>
    <property type="match status" value="1"/>
</dbReference>
<dbReference type="SUPFAM" id="SSF48452">
    <property type="entry name" value="TPR-like"/>
    <property type="match status" value="1"/>
</dbReference>
<dbReference type="GO" id="GO:0043531">
    <property type="term" value="F:ADP binding"/>
    <property type="evidence" value="ECO:0007669"/>
    <property type="project" value="InterPro"/>
</dbReference>
<name>A0AAD9ANC7_9PEZI</name>
<dbReference type="EMBL" id="JAQOWY010000093">
    <property type="protein sequence ID" value="KAK1851588.1"/>
    <property type="molecule type" value="Genomic_DNA"/>
</dbReference>
<sequence>MDPLSVVSSTIGIIGALSSAYETIKKIQNLPKAFDEVNKNLPLVRGVLQRVYERIQRIDPSVDENSDSIREAINTCHDKVELLQKIFATLEEKCKDRDADKTWKRARSWYREAMRGMQADRVEGLMKEILDRMRILAMSQVFSLNDDLDEIKEAIDSLSKVEPSLDESEMEMGAIYAQQTNRDHATGTQYNMSGGVMNTGNNSGNTFGDVGTLTFVSCPDHLDHTRLSRPSKRKHEYQGKSKPSYHIPNGKNLNFVGRLEIMQKLQTMLRDKECESVALCGLGGAGKSEIALSFAHWVKDTMPDHSIFWMSALSSGSIDKSYGDIAHKVGLDCSEGLGVKTALQRYLSSGIARPWVLIIDNADNEAMLKDVLHDSDGNSVLPRHDGCFTLFTTRSWDVAQCVSQGNVIDVEAMNEDDAKNLLARLVGKNASSEPDEMVDILLEKLTCLPLAIAHAAAYMKRNRKSTSDYVNRMAGTDENLIKLLQQRMATGRATASVLTTWAISFEQINMHHPQAATLLSFCSQIEPKGIPRPMLPNFTNEIELDQAVGTLLSYAFIRDRGDLRQTFDMHSLVHLAAGVWLREMKGSKAATEAAVIRLAQLLPESPQEIVEEWWAYLPHACRLLMSIDTAEIDLTEKVWEVGYYANYFLYSDRRYHESAQITERVLELCERRWDKDEPFIISTRILLCKSLSEMGLRQRKRAVEIAELVLEQTKRSRWTDAASEIKAELDLVSVYLSAGQKSEASDRADILVAKLKFFDVHEHTWVLEAKAYLGQELLRIGKLNECIDMQEQVLVLHDEMEHDDKLLVLSVKQQLALAYEAVGQPSRAIDLLESTPGEDLTVSCQDFPQLQPLEFRLALGTAYMRNNQCDDAIRTLTAVVEEMEGRPSLIYQTFHQRIHLKVNAFLAIAYAMKGQMVNAIKFGQELEATEKVIAKRRGVREDDGEDEDLIARQSVLAGIYLAVGTSTTGRPLINRMIEAQSRTFGESHSRTVSTQDLLAKCDEIVAKYVEEECERFI</sequence>
<dbReference type="Gene3D" id="1.25.40.10">
    <property type="entry name" value="Tetratricopeptide repeat domain"/>
    <property type="match status" value="2"/>
</dbReference>
<evidence type="ECO:0000313" key="5">
    <source>
        <dbReference type="Proteomes" id="UP001243330"/>
    </source>
</evidence>
<feature type="domain" description="NB-ARC" evidence="2">
    <location>
        <begin position="262"/>
        <end position="430"/>
    </location>
</feature>
<dbReference type="InterPro" id="IPR053137">
    <property type="entry name" value="NLR-like"/>
</dbReference>
<dbReference type="Proteomes" id="UP001243330">
    <property type="component" value="Unassembled WGS sequence"/>
</dbReference>
<organism evidence="4 5">
    <name type="scientific">Colletotrichum chrysophilum</name>
    <dbReference type="NCBI Taxonomy" id="1836956"/>
    <lineage>
        <taxon>Eukaryota</taxon>
        <taxon>Fungi</taxon>
        <taxon>Dikarya</taxon>
        <taxon>Ascomycota</taxon>
        <taxon>Pezizomycotina</taxon>
        <taxon>Sordariomycetes</taxon>
        <taxon>Hypocreomycetidae</taxon>
        <taxon>Glomerellales</taxon>
        <taxon>Glomerellaceae</taxon>
        <taxon>Colletotrichum</taxon>
        <taxon>Colletotrichum gloeosporioides species complex</taxon>
    </lineage>
</organism>
<dbReference type="SUPFAM" id="SSF52540">
    <property type="entry name" value="P-loop containing nucleoside triphosphate hydrolases"/>
    <property type="match status" value="1"/>
</dbReference>
<evidence type="ECO:0000259" key="3">
    <source>
        <dbReference type="Pfam" id="PF17107"/>
    </source>
</evidence>
<dbReference type="Gene3D" id="3.40.50.300">
    <property type="entry name" value="P-loop containing nucleotide triphosphate hydrolases"/>
    <property type="match status" value="1"/>
</dbReference>
<dbReference type="InterPro" id="IPR011990">
    <property type="entry name" value="TPR-like_helical_dom_sf"/>
</dbReference>
<evidence type="ECO:0000256" key="1">
    <source>
        <dbReference type="SAM" id="MobiDB-lite"/>
    </source>
</evidence>
<dbReference type="InterPro" id="IPR027417">
    <property type="entry name" value="P-loop_NTPase"/>
</dbReference>
<dbReference type="AlphaFoldDB" id="A0AAD9ANC7"/>
<evidence type="ECO:0000259" key="2">
    <source>
        <dbReference type="Pfam" id="PF00931"/>
    </source>
</evidence>
<evidence type="ECO:0000313" key="4">
    <source>
        <dbReference type="EMBL" id="KAK1851588.1"/>
    </source>
</evidence>
<gene>
    <name evidence="4" type="ORF">CCHR01_05785</name>
</gene>
<proteinExistence type="predicted"/>
<protein>
    <submittedName>
        <fullName evidence="4">Phosphorylase superfamily protein</fullName>
    </submittedName>
</protein>
<dbReference type="PANTHER" id="PTHR46082:SF6">
    <property type="entry name" value="AAA+ ATPASE DOMAIN-CONTAINING PROTEIN-RELATED"/>
    <property type="match status" value="1"/>
</dbReference>
<dbReference type="Pfam" id="PF00931">
    <property type="entry name" value="NB-ARC"/>
    <property type="match status" value="1"/>
</dbReference>
<dbReference type="InterPro" id="IPR031352">
    <property type="entry name" value="SesA"/>
</dbReference>
<keyword evidence="5" id="KW-1185">Reference proteome</keyword>
<reference evidence="4" key="1">
    <citation type="submission" date="2023-01" db="EMBL/GenBank/DDBJ databases">
        <title>Colletotrichum chrysophilum M932 genome sequence.</title>
        <authorList>
            <person name="Baroncelli R."/>
        </authorList>
    </citation>
    <scope>NUCLEOTIDE SEQUENCE</scope>
    <source>
        <strain evidence="4">M932</strain>
    </source>
</reference>
<accession>A0AAD9ANC7</accession>
<dbReference type="InterPro" id="IPR002182">
    <property type="entry name" value="NB-ARC"/>
</dbReference>